<dbReference type="EMBL" id="REFO01000010">
    <property type="protein sequence ID" value="RMA97720.1"/>
    <property type="molecule type" value="Genomic_DNA"/>
</dbReference>
<feature type="transmembrane region" description="Helical" evidence="1">
    <location>
        <begin position="6"/>
        <end position="28"/>
    </location>
</feature>
<proteinExistence type="predicted"/>
<gene>
    <name evidence="2" type="ORF">CLV39_0343</name>
</gene>
<dbReference type="RefSeq" id="WP_281271954.1">
    <property type="nucleotide sequence ID" value="NZ_REFO01000010.1"/>
</dbReference>
<reference evidence="2 3" key="1">
    <citation type="submission" date="2018-10" db="EMBL/GenBank/DDBJ databases">
        <title>Genomic Encyclopedia of Archaeal and Bacterial Type Strains, Phase II (KMG-II): from individual species to whole genera.</title>
        <authorList>
            <person name="Goeker M."/>
        </authorList>
    </citation>
    <scope>NUCLEOTIDE SEQUENCE [LARGE SCALE GENOMIC DNA]</scope>
    <source>
        <strain evidence="2 3">VM1</strain>
    </source>
</reference>
<accession>A0A3M0BK61</accession>
<evidence type="ECO:0000313" key="3">
    <source>
        <dbReference type="Proteomes" id="UP000280842"/>
    </source>
</evidence>
<organism evidence="2 3">
    <name type="scientific">Hydrogenothermus marinus</name>
    <dbReference type="NCBI Taxonomy" id="133270"/>
    <lineage>
        <taxon>Bacteria</taxon>
        <taxon>Pseudomonadati</taxon>
        <taxon>Aquificota</taxon>
        <taxon>Aquificia</taxon>
        <taxon>Aquificales</taxon>
        <taxon>Hydrogenothermaceae</taxon>
        <taxon>Hydrogenothermus</taxon>
    </lineage>
</organism>
<dbReference type="Proteomes" id="UP000280842">
    <property type="component" value="Unassembled WGS sequence"/>
</dbReference>
<evidence type="ECO:0000313" key="2">
    <source>
        <dbReference type="EMBL" id="RMA97720.1"/>
    </source>
</evidence>
<keyword evidence="1" id="KW-1133">Transmembrane helix</keyword>
<name>A0A3M0BK61_9AQUI</name>
<evidence type="ECO:0000256" key="1">
    <source>
        <dbReference type="SAM" id="Phobius"/>
    </source>
</evidence>
<comment type="caution">
    <text evidence="2">The sequence shown here is derived from an EMBL/GenBank/DDBJ whole genome shotgun (WGS) entry which is preliminary data.</text>
</comment>
<keyword evidence="1" id="KW-0812">Transmembrane</keyword>
<keyword evidence="1" id="KW-0472">Membrane</keyword>
<sequence>MKIIYLIPATFIMLSMFILYLVVGYKFLTKNKEDRKDGNN</sequence>
<protein>
    <submittedName>
        <fullName evidence="2">Uncharacterized protein</fullName>
    </submittedName>
</protein>
<keyword evidence="3" id="KW-1185">Reference proteome</keyword>
<dbReference type="AlphaFoldDB" id="A0A3M0BK61"/>